<reference evidence="2" key="1">
    <citation type="submission" date="2017-09" db="EMBL/GenBank/DDBJ databases">
        <title>Depth-based differentiation of microbial function through sediment-hosted aquifers and enrichment of novel symbionts in the deep terrestrial subsurface.</title>
        <authorList>
            <person name="Probst A.J."/>
            <person name="Ladd B."/>
            <person name="Jarett J.K."/>
            <person name="Geller-Mcgrath D.E."/>
            <person name="Sieber C.M.K."/>
            <person name="Emerson J.B."/>
            <person name="Anantharaman K."/>
            <person name="Thomas B.C."/>
            <person name="Malmstrom R."/>
            <person name="Stieglmeier M."/>
            <person name="Klingl A."/>
            <person name="Woyke T."/>
            <person name="Ryan C.M."/>
            <person name="Banfield J.F."/>
        </authorList>
    </citation>
    <scope>NUCLEOTIDE SEQUENCE [LARGE SCALE GENOMIC DNA]</scope>
</reference>
<evidence type="ECO:0000313" key="2">
    <source>
        <dbReference type="Proteomes" id="UP000229385"/>
    </source>
</evidence>
<organism evidence="1 2">
    <name type="scientific">Candidatus Uhrbacteria bacterium CG_4_9_14_3_um_filter_50_9</name>
    <dbReference type="NCBI Taxonomy" id="1975035"/>
    <lineage>
        <taxon>Bacteria</taxon>
        <taxon>Candidatus Uhriibacteriota</taxon>
    </lineage>
</organism>
<comment type="caution">
    <text evidence="1">The sequence shown here is derived from an EMBL/GenBank/DDBJ whole genome shotgun (WGS) entry which is preliminary data.</text>
</comment>
<protein>
    <submittedName>
        <fullName evidence="1">Uncharacterized protein</fullName>
    </submittedName>
</protein>
<evidence type="ECO:0000313" key="1">
    <source>
        <dbReference type="EMBL" id="PJA45553.1"/>
    </source>
</evidence>
<name>A0A2M7XCG8_9BACT</name>
<accession>A0A2M7XCG8</accession>
<gene>
    <name evidence="1" type="ORF">CO174_02490</name>
</gene>
<dbReference type="EMBL" id="PFWU01000030">
    <property type="protein sequence ID" value="PJA45553.1"/>
    <property type="molecule type" value="Genomic_DNA"/>
</dbReference>
<dbReference type="AlphaFoldDB" id="A0A2M7XCG8"/>
<dbReference type="Proteomes" id="UP000229385">
    <property type="component" value="Unassembled WGS sequence"/>
</dbReference>
<proteinExistence type="predicted"/>
<sequence length="78" mass="8821">MSFIDAKRVIERAMASGHIINVQIRGRGVHRGRPVLKRGYTAHFNLEVDPDLPHISDIYFGDVEAIFHFQAHRQAVAA</sequence>